<dbReference type="OMA" id="YKRIWIF"/>
<dbReference type="GeneTree" id="ENSGT00940000154838"/>
<dbReference type="PANTHER" id="PTHR24020">
    <property type="entry name" value="COLLAGEN ALPHA"/>
    <property type="match status" value="1"/>
</dbReference>
<reference evidence="3" key="1">
    <citation type="journal article" date="2006" name="Science">
        <title>Ancient noncoding elements conserved in the human genome.</title>
        <authorList>
            <person name="Venkatesh B."/>
            <person name="Kirkness E.F."/>
            <person name="Loh Y.H."/>
            <person name="Halpern A.L."/>
            <person name="Lee A.P."/>
            <person name="Johnson J."/>
            <person name="Dandona N."/>
            <person name="Viswanathan L.D."/>
            <person name="Tay A."/>
            <person name="Venter J.C."/>
            <person name="Strausberg R.L."/>
            <person name="Brenner S."/>
        </authorList>
    </citation>
    <scope>NUCLEOTIDE SEQUENCE [LARGE SCALE GENOMIC DNA]</scope>
</reference>
<dbReference type="SMART" id="SM00327">
    <property type="entry name" value="VWA"/>
    <property type="match status" value="1"/>
</dbReference>
<dbReference type="Gene3D" id="3.40.50.410">
    <property type="entry name" value="von Willebrand factor, type A domain"/>
    <property type="match status" value="1"/>
</dbReference>
<dbReference type="InterPro" id="IPR002035">
    <property type="entry name" value="VWF_A"/>
</dbReference>
<evidence type="ECO:0000313" key="2">
    <source>
        <dbReference type="Ensembl" id="ENSCMIP00000046708.1"/>
    </source>
</evidence>
<name>A0A4W3K5Y7_CALMI</name>
<dbReference type="SUPFAM" id="SSF53300">
    <property type="entry name" value="vWA-like"/>
    <property type="match status" value="1"/>
</dbReference>
<dbReference type="InParanoid" id="A0A4W3K5Y7"/>
<accession>A0A4W3K5Y7</accession>
<evidence type="ECO:0000259" key="1">
    <source>
        <dbReference type="PROSITE" id="PS50234"/>
    </source>
</evidence>
<keyword evidence="3" id="KW-1185">Reference proteome</keyword>
<organism evidence="2 3">
    <name type="scientific">Callorhinchus milii</name>
    <name type="common">Ghost shark</name>
    <dbReference type="NCBI Taxonomy" id="7868"/>
    <lineage>
        <taxon>Eukaryota</taxon>
        <taxon>Metazoa</taxon>
        <taxon>Chordata</taxon>
        <taxon>Craniata</taxon>
        <taxon>Vertebrata</taxon>
        <taxon>Chondrichthyes</taxon>
        <taxon>Holocephali</taxon>
        <taxon>Chimaeriformes</taxon>
        <taxon>Callorhinchidae</taxon>
        <taxon>Callorhinchus</taxon>
    </lineage>
</organism>
<reference evidence="2" key="4">
    <citation type="submission" date="2025-08" db="UniProtKB">
        <authorList>
            <consortium name="Ensembl"/>
        </authorList>
    </citation>
    <scope>IDENTIFICATION</scope>
</reference>
<dbReference type="PANTHER" id="PTHR24020:SF84">
    <property type="entry name" value="VWFA DOMAIN-CONTAINING PROTEIN"/>
    <property type="match status" value="1"/>
</dbReference>
<feature type="domain" description="VWFA" evidence="1">
    <location>
        <begin position="1"/>
        <end position="163"/>
    </location>
</feature>
<dbReference type="InterPro" id="IPR036465">
    <property type="entry name" value="vWFA_dom_sf"/>
</dbReference>
<dbReference type="Pfam" id="PF00092">
    <property type="entry name" value="VWA"/>
    <property type="match status" value="1"/>
</dbReference>
<reference evidence="2" key="5">
    <citation type="submission" date="2025-09" db="UniProtKB">
        <authorList>
            <consortium name="Ensembl"/>
        </authorList>
    </citation>
    <scope>IDENTIFICATION</scope>
</reference>
<dbReference type="InterPro" id="IPR050525">
    <property type="entry name" value="ECM_Assembly_Org"/>
</dbReference>
<evidence type="ECO:0000313" key="3">
    <source>
        <dbReference type="Proteomes" id="UP000314986"/>
    </source>
</evidence>
<dbReference type="AlphaFoldDB" id="A0A4W3K5Y7"/>
<dbReference type="Proteomes" id="UP000314986">
    <property type="component" value="Unassembled WGS sequence"/>
</dbReference>
<dbReference type="PROSITE" id="PS50234">
    <property type="entry name" value="VWFA"/>
    <property type="match status" value="1"/>
</dbReference>
<protein>
    <recommendedName>
        <fullName evidence="1">VWFA domain-containing protein</fullName>
    </recommendedName>
</protein>
<reference evidence="3" key="3">
    <citation type="journal article" date="2014" name="Nature">
        <title>Elephant shark genome provides unique insights into gnathostome evolution.</title>
        <authorList>
            <consortium name="International Elephant Shark Genome Sequencing Consortium"/>
            <person name="Venkatesh B."/>
            <person name="Lee A.P."/>
            <person name="Ravi V."/>
            <person name="Maurya A.K."/>
            <person name="Lian M.M."/>
            <person name="Swann J.B."/>
            <person name="Ohta Y."/>
            <person name="Flajnik M.F."/>
            <person name="Sutoh Y."/>
            <person name="Kasahara M."/>
            <person name="Hoon S."/>
            <person name="Gangu V."/>
            <person name="Roy S.W."/>
            <person name="Irimia M."/>
            <person name="Korzh V."/>
            <person name="Kondrychyn I."/>
            <person name="Lim Z.W."/>
            <person name="Tay B.H."/>
            <person name="Tohari S."/>
            <person name="Kong K.W."/>
            <person name="Ho S."/>
            <person name="Lorente-Galdos B."/>
            <person name="Quilez J."/>
            <person name="Marques-Bonet T."/>
            <person name="Raney B.J."/>
            <person name="Ingham P.W."/>
            <person name="Tay A."/>
            <person name="Hillier L.W."/>
            <person name="Minx P."/>
            <person name="Boehm T."/>
            <person name="Wilson R.K."/>
            <person name="Brenner S."/>
            <person name="Warren W.C."/>
        </authorList>
    </citation>
    <scope>NUCLEOTIDE SEQUENCE [LARGE SCALE GENOMIC DNA]</scope>
</reference>
<sequence>MKQFIIIIMEKLSNTDAQFSVVQYSTSVQPEFSFIDYRKAQKKETLVDRIPQLMGGTRTFSAIKFVTENMFEKATGGREKTMRILITITDGLSNDRAEAEAAILAAKYKRIWIFAIGVGDAFGNRNALTELHTIGSHPSDDYVFAVNDFNALLGIQNQLKDRIFAIEGLFSS</sequence>
<proteinExistence type="predicted"/>
<dbReference type="Ensembl" id="ENSCMIT00000047370.1">
    <property type="protein sequence ID" value="ENSCMIP00000046708.1"/>
    <property type="gene ID" value="ENSCMIG00000019193.1"/>
</dbReference>
<dbReference type="STRING" id="7868.ENSCMIP00000046708"/>
<reference evidence="3" key="2">
    <citation type="journal article" date="2007" name="PLoS Biol.">
        <title>Survey sequencing and comparative analysis of the elephant shark (Callorhinchus milii) genome.</title>
        <authorList>
            <person name="Venkatesh B."/>
            <person name="Kirkness E.F."/>
            <person name="Loh Y.H."/>
            <person name="Halpern A.L."/>
            <person name="Lee A.P."/>
            <person name="Johnson J."/>
            <person name="Dandona N."/>
            <person name="Viswanathan L.D."/>
            <person name="Tay A."/>
            <person name="Venter J.C."/>
            <person name="Strausberg R.L."/>
            <person name="Brenner S."/>
        </authorList>
    </citation>
    <scope>NUCLEOTIDE SEQUENCE [LARGE SCALE GENOMIC DNA]</scope>
</reference>